<feature type="transmembrane region" description="Helical" evidence="1">
    <location>
        <begin position="182"/>
        <end position="204"/>
    </location>
</feature>
<keyword evidence="3" id="KW-1185">Reference proteome</keyword>
<keyword evidence="1" id="KW-0812">Transmembrane</keyword>
<dbReference type="EMBL" id="AQGS01000810">
    <property type="protein sequence ID" value="EPS36968.1"/>
    <property type="molecule type" value="Genomic_DNA"/>
</dbReference>
<gene>
    <name evidence="2" type="ORF">H072_9431</name>
</gene>
<dbReference type="Proteomes" id="UP000015100">
    <property type="component" value="Unassembled WGS sequence"/>
</dbReference>
<comment type="caution">
    <text evidence="2">The sequence shown here is derived from an EMBL/GenBank/DDBJ whole genome shotgun (WGS) entry which is preliminary data.</text>
</comment>
<name>S8BCN9_DACHA</name>
<keyword evidence="1" id="KW-1133">Transmembrane helix</keyword>
<reference evidence="2 3" key="1">
    <citation type="journal article" date="2013" name="PLoS Genet.">
        <title>Genomic mechanisms accounting for the adaptation to parasitism in nematode-trapping fungi.</title>
        <authorList>
            <person name="Meerupati T."/>
            <person name="Andersson K.M."/>
            <person name="Friman E."/>
            <person name="Kumar D."/>
            <person name="Tunlid A."/>
            <person name="Ahren D."/>
        </authorList>
    </citation>
    <scope>NUCLEOTIDE SEQUENCE [LARGE SCALE GENOMIC DNA]</scope>
    <source>
        <strain evidence="2 3">CBS 200.50</strain>
    </source>
</reference>
<organism evidence="2 3">
    <name type="scientific">Dactylellina haptotyla (strain CBS 200.50)</name>
    <name type="common">Nematode-trapping fungus</name>
    <name type="synonym">Monacrosporium haptotylum</name>
    <dbReference type="NCBI Taxonomy" id="1284197"/>
    <lineage>
        <taxon>Eukaryota</taxon>
        <taxon>Fungi</taxon>
        <taxon>Dikarya</taxon>
        <taxon>Ascomycota</taxon>
        <taxon>Pezizomycotina</taxon>
        <taxon>Orbiliomycetes</taxon>
        <taxon>Orbiliales</taxon>
        <taxon>Orbiliaceae</taxon>
        <taxon>Dactylellina</taxon>
    </lineage>
</organism>
<protein>
    <submittedName>
        <fullName evidence="2">Uncharacterized protein</fullName>
    </submittedName>
</protein>
<accession>S8BCN9</accession>
<keyword evidence="1" id="KW-0472">Membrane</keyword>
<dbReference type="HOGENOM" id="CLU_1175391_0_0_1"/>
<evidence type="ECO:0000313" key="2">
    <source>
        <dbReference type="EMBL" id="EPS36968.1"/>
    </source>
</evidence>
<feature type="transmembrane region" description="Helical" evidence="1">
    <location>
        <begin position="210"/>
        <end position="232"/>
    </location>
</feature>
<dbReference type="AlphaFoldDB" id="S8BCN9"/>
<evidence type="ECO:0000256" key="1">
    <source>
        <dbReference type="SAM" id="Phobius"/>
    </source>
</evidence>
<reference evidence="3" key="2">
    <citation type="submission" date="2013-04" db="EMBL/GenBank/DDBJ databases">
        <title>Genomic mechanisms accounting for the adaptation to parasitism in nematode-trapping fungi.</title>
        <authorList>
            <person name="Ahren D.G."/>
        </authorList>
    </citation>
    <scope>NUCLEOTIDE SEQUENCE [LARGE SCALE GENOMIC DNA]</scope>
    <source>
        <strain evidence="3">CBS 200.50</strain>
    </source>
</reference>
<sequence length="236" mass="26137">MESIYTSHRGAEVVAEDITPIQNAYQLQDEVPDANPQALRQRNFVRILHTRNIFHGGLALAECQSDESFPDFYHRVHTAHGMQSGLLYLTTKWLYKIEVHTGGCVVLPLLPSREFPSYPAEVQYHTLDSRLTYYVNHGKRGRGLLPNLMDTYPACFQADPTIHSGERFPVIIVRRRVNITKLACVMTLAILILAVALGLCAGFATQKGEIGIAVAAGVLALVGIPSGVLAFVKNRR</sequence>
<evidence type="ECO:0000313" key="3">
    <source>
        <dbReference type="Proteomes" id="UP000015100"/>
    </source>
</evidence>
<proteinExistence type="predicted"/>